<keyword evidence="2" id="KW-1185">Reference proteome</keyword>
<accession>A0A9Q3B9G4</accession>
<comment type="caution">
    <text evidence="1">The sequence shown here is derived from an EMBL/GenBank/DDBJ whole genome shotgun (WGS) entry which is preliminary data.</text>
</comment>
<name>A0A9Q3B9G4_9BASI</name>
<organism evidence="1 2">
    <name type="scientific">Austropuccinia psidii MF-1</name>
    <dbReference type="NCBI Taxonomy" id="1389203"/>
    <lineage>
        <taxon>Eukaryota</taxon>
        <taxon>Fungi</taxon>
        <taxon>Dikarya</taxon>
        <taxon>Basidiomycota</taxon>
        <taxon>Pucciniomycotina</taxon>
        <taxon>Pucciniomycetes</taxon>
        <taxon>Pucciniales</taxon>
        <taxon>Sphaerophragmiaceae</taxon>
        <taxon>Austropuccinia</taxon>
    </lineage>
</organism>
<sequence>MLQKGWNPRLPEDTQRKDLMHIHPTPSSFKIMLDKVKHHKKSISTLNSKNIKEPRKLKYSYVGPSFIASLHVTNSFQVELSGEMKDKHITFPVSLIKPYQPADEELLPLRNPTPLTVAPVKQNEQKNIKKFIKKGESGVRIKENILSDIKI</sequence>
<evidence type="ECO:0000313" key="1">
    <source>
        <dbReference type="EMBL" id="MBW0460950.1"/>
    </source>
</evidence>
<dbReference type="Proteomes" id="UP000765509">
    <property type="component" value="Unassembled WGS sequence"/>
</dbReference>
<protein>
    <submittedName>
        <fullName evidence="1">Uncharacterized protein</fullName>
    </submittedName>
</protein>
<evidence type="ECO:0000313" key="2">
    <source>
        <dbReference type="Proteomes" id="UP000765509"/>
    </source>
</evidence>
<gene>
    <name evidence="1" type="ORF">O181_000665</name>
</gene>
<dbReference type="EMBL" id="AVOT02000081">
    <property type="protein sequence ID" value="MBW0460950.1"/>
    <property type="molecule type" value="Genomic_DNA"/>
</dbReference>
<reference evidence="1" key="1">
    <citation type="submission" date="2021-03" db="EMBL/GenBank/DDBJ databases">
        <title>Draft genome sequence of rust myrtle Austropuccinia psidii MF-1, a brazilian biotype.</title>
        <authorList>
            <person name="Quecine M.C."/>
            <person name="Pachon D.M.R."/>
            <person name="Bonatelli M.L."/>
            <person name="Correr F.H."/>
            <person name="Franceschini L.M."/>
            <person name="Leite T.F."/>
            <person name="Margarido G.R.A."/>
            <person name="Almeida C.A."/>
            <person name="Ferrarezi J.A."/>
            <person name="Labate C.A."/>
        </authorList>
    </citation>
    <scope>NUCLEOTIDE SEQUENCE</scope>
    <source>
        <strain evidence="1">MF-1</strain>
    </source>
</reference>
<dbReference type="AlphaFoldDB" id="A0A9Q3B9G4"/>
<proteinExistence type="predicted"/>